<dbReference type="GO" id="GO:0005634">
    <property type="term" value="C:nucleus"/>
    <property type="evidence" value="ECO:0007669"/>
    <property type="project" value="UniProtKB-SubCell"/>
</dbReference>
<proteinExistence type="inferred from homology"/>
<comment type="similarity">
    <text evidence="3">Belongs to the HARBI1 family.</text>
</comment>
<dbReference type="GO" id="GO:0046872">
    <property type="term" value="F:metal ion binding"/>
    <property type="evidence" value="ECO:0007669"/>
    <property type="project" value="UniProtKB-KW"/>
</dbReference>
<evidence type="ECO:0000256" key="4">
    <source>
        <dbReference type="ARBA" id="ARBA00022722"/>
    </source>
</evidence>
<dbReference type="GO" id="GO:0004518">
    <property type="term" value="F:nuclease activity"/>
    <property type="evidence" value="ECO:0007669"/>
    <property type="project" value="UniProtKB-KW"/>
</dbReference>
<evidence type="ECO:0000256" key="2">
    <source>
        <dbReference type="ARBA" id="ARBA00004123"/>
    </source>
</evidence>
<comment type="caution">
    <text evidence="9">The sequence shown here is derived from an EMBL/GenBank/DDBJ whole genome shotgun (WGS) entry which is preliminary data.</text>
</comment>
<dbReference type="AlphaFoldDB" id="A0A9Q0XU13"/>
<dbReference type="GO" id="GO:0016787">
    <property type="term" value="F:hydrolase activity"/>
    <property type="evidence" value="ECO:0007669"/>
    <property type="project" value="UniProtKB-KW"/>
</dbReference>
<evidence type="ECO:0000256" key="3">
    <source>
        <dbReference type="ARBA" id="ARBA00006958"/>
    </source>
</evidence>
<dbReference type="Pfam" id="PF13359">
    <property type="entry name" value="DDE_Tnp_4"/>
    <property type="match status" value="1"/>
</dbReference>
<comment type="cofactor">
    <cofactor evidence="1">
        <name>a divalent metal cation</name>
        <dbReference type="ChEBI" id="CHEBI:60240"/>
    </cofactor>
</comment>
<organism evidence="9 10">
    <name type="scientific">Phrynocephalus forsythii</name>
    <dbReference type="NCBI Taxonomy" id="171643"/>
    <lineage>
        <taxon>Eukaryota</taxon>
        <taxon>Metazoa</taxon>
        <taxon>Chordata</taxon>
        <taxon>Craniata</taxon>
        <taxon>Vertebrata</taxon>
        <taxon>Euteleostomi</taxon>
        <taxon>Lepidosauria</taxon>
        <taxon>Squamata</taxon>
        <taxon>Bifurcata</taxon>
        <taxon>Unidentata</taxon>
        <taxon>Episquamata</taxon>
        <taxon>Toxicofera</taxon>
        <taxon>Iguania</taxon>
        <taxon>Acrodonta</taxon>
        <taxon>Agamidae</taxon>
        <taxon>Agaminae</taxon>
        <taxon>Phrynocephalus</taxon>
    </lineage>
</organism>
<comment type="subcellular location">
    <subcellularLocation>
        <location evidence="2">Nucleus</location>
    </subcellularLocation>
</comment>
<evidence type="ECO:0000313" key="9">
    <source>
        <dbReference type="EMBL" id="KAJ7327138.1"/>
    </source>
</evidence>
<dbReference type="PANTHER" id="PTHR22930:SF276">
    <property type="entry name" value="KRAB DOMAIN-CONTAINING PROTEIN"/>
    <property type="match status" value="1"/>
</dbReference>
<dbReference type="EMBL" id="JAPFRF010000007">
    <property type="protein sequence ID" value="KAJ7327138.1"/>
    <property type="molecule type" value="Genomic_DNA"/>
</dbReference>
<dbReference type="PANTHER" id="PTHR22930">
    <property type="match status" value="1"/>
</dbReference>
<evidence type="ECO:0000313" key="10">
    <source>
        <dbReference type="Proteomes" id="UP001142489"/>
    </source>
</evidence>
<gene>
    <name evidence="9" type="ORF">JRQ81_016897</name>
</gene>
<keyword evidence="4" id="KW-0540">Nuclease</keyword>
<name>A0A9Q0XU13_9SAUR</name>
<keyword evidence="5" id="KW-0479">Metal-binding</keyword>
<evidence type="ECO:0000259" key="8">
    <source>
        <dbReference type="Pfam" id="PF13359"/>
    </source>
</evidence>
<dbReference type="Proteomes" id="UP001142489">
    <property type="component" value="Unassembled WGS sequence"/>
</dbReference>
<evidence type="ECO:0000256" key="1">
    <source>
        <dbReference type="ARBA" id="ARBA00001968"/>
    </source>
</evidence>
<feature type="domain" description="DDE Tnp4" evidence="8">
    <location>
        <begin position="212"/>
        <end position="374"/>
    </location>
</feature>
<protein>
    <recommendedName>
        <fullName evidence="8">DDE Tnp4 domain-containing protein</fullName>
    </recommendedName>
</protein>
<sequence length="432" mass="49735">MAPLRIRNTHRPSCRFLPLLNAVIYNVNAIFHSISLVGRLMDDSDDDYDGFLDAADKLAETVFWTIVEWRVTSPRQKICWSYPGRSPWFLETVLQYWDDLEWIKNFRMTRQTLFEISETLRPFLMRKDTVMRLAVPVEERVAIGVYFLASRSCYHTIALVFQKGTSTVASIVVEVCLAIEHTMLRKEVRISDFSKMTATTSKLGFPHCLEAIDGTHIANTAPKLQGQAYYNRKSFHSVLLQAACDGDSVFFSMLAGHSRVNHDAHVFRSSKLFHRMEDGTLIPGNPIFTYAGVSIPPLILGDGAYPLCKWLMKPYPVPRNDTEKHNNKVFNRTRNIVERAFCRLKARFRRLSVRMEARIENVNSIIASAVVMHNICERKKHAIPEDDSTISINDEQQLREKNDDYNVRAHSERMEAEEVRTAVAEYLFTHVK</sequence>
<evidence type="ECO:0000256" key="6">
    <source>
        <dbReference type="ARBA" id="ARBA00022801"/>
    </source>
</evidence>
<keyword evidence="10" id="KW-1185">Reference proteome</keyword>
<evidence type="ECO:0000256" key="7">
    <source>
        <dbReference type="ARBA" id="ARBA00023242"/>
    </source>
</evidence>
<reference evidence="9" key="1">
    <citation type="journal article" date="2023" name="DNA Res.">
        <title>Chromosome-level genome assembly of Phrynocephalus forsythii using third-generation DNA sequencing and Hi-C analysis.</title>
        <authorList>
            <person name="Qi Y."/>
            <person name="Zhao W."/>
            <person name="Zhao Y."/>
            <person name="Niu C."/>
            <person name="Cao S."/>
            <person name="Zhang Y."/>
        </authorList>
    </citation>
    <scope>NUCLEOTIDE SEQUENCE</scope>
    <source>
        <tissue evidence="9">Muscle</tissue>
    </source>
</reference>
<evidence type="ECO:0000256" key="5">
    <source>
        <dbReference type="ARBA" id="ARBA00022723"/>
    </source>
</evidence>
<keyword evidence="6" id="KW-0378">Hydrolase</keyword>
<accession>A0A9Q0XU13</accession>
<keyword evidence="7" id="KW-0539">Nucleus</keyword>
<dbReference type="OrthoDB" id="9870505at2759"/>
<dbReference type="InterPro" id="IPR027806">
    <property type="entry name" value="HARBI1_dom"/>
</dbReference>
<dbReference type="InterPro" id="IPR045249">
    <property type="entry name" value="HARBI1-like"/>
</dbReference>